<name>A0AAR2LCE9_PYGNA</name>
<dbReference type="GO" id="GO:0005198">
    <property type="term" value="F:structural molecule activity"/>
    <property type="evidence" value="ECO:0007669"/>
    <property type="project" value="InterPro"/>
</dbReference>
<feature type="coiled-coil region" evidence="5">
    <location>
        <begin position="77"/>
        <end position="111"/>
    </location>
</feature>
<evidence type="ECO:0000256" key="3">
    <source>
        <dbReference type="ARBA" id="ARBA00023054"/>
    </source>
</evidence>
<accession>A0AAR2LCE9</accession>
<evidence type="ECO:0000313" key="8">
    <source>
        <dbReference type="Proteomes" id="UP001501920"/>
    </source>
</evidence>
<evidence type="ECO:0000256" key="1">
    <source>
        <dbReference type="ARBA" id="ARBA00022744"/>
    </source>
</evidence>
<dbReference type="Gene3D" id="1.20.5.170">
    <property type="match status" value="1"/>
</dbReference>
<dbReference type="InterPro" id="IPR018039">
    <property type="entry name" value="IF_conserved"/>
</dbReference>
<dbReference type="GeneTree" id="ENSGT00940000163961"/>
<sequence>MSYYMPQASHASFTRSVPMSYRAASMYEGTGGQRSRISSASAYGSLRSAPLGSSISSSSAFKVSSAGPMVGDEKRQMQSLNDRLASYLETVHKLEEENSKLEQKIREAMEKAGPDMRDYSKYNAIIDDLRKKIFDATVDNARLVLQIDNSRLAADDFRVKYENETAIRQSVEADIAGLKKLIDDTNIGRMNVESEIETLKEELLFLKKNHDNEVADLRNQIAQSGVQVDVDAPKGQDMAQVMEEMRQNYERLALKNAEELKIWHENQMADVQVQVTQNTEALQGAQMEINDLRRQIQTLEIELASQKSLKASLEETLRNTELRSNAEVEKYNGIILQLEAELAQLRAKVTEQGQEYEALLNMKMKLEAEIATYKTLLDGGDFKLQDALDA</sequence>
<dbReference type="Ensembl" id="ENSPNAT00000072025.1">
    <property type="protein sequence ID" value="ENSPNAP00000072337.1"/>
    <property type="gene ID" value="ENSPNAG00000013773.2"/>
</dbReference>
<dbReference type="GO" id="GO:0045095">
    <property type="term" value="C:keratin filament"/>
    <property type="evidence" value="ECO:0007669"/>
    <property type="project" value="TreeGrafter"/>
</dbReference>
<protein>
    <recommendedName>
        <fullName evidence="6">IF rod domain-containing protein</fullName>
    </recommendedName>
</protein>
<dbReference type="AlphaFoldDB" id="A0AAR2LCE9"/>
<keyword evidence="3 5" id="KW-0175">Coiled coil</keyword>
<dbReference type="FunFam" id="1.20.5.170:FF:000002">
    <property type="entry name" value="Type I keratin KA11"/>
    <property type="match status" value="1"/>
</dbReference>
<dbReference type="PRINTS" id="PR01248">
    <property type="entry name" value="TYPE1KERATIN"/>
</dbReference>
<dbReference type="PROSITE" id="PS51842">
    <property type="entry name" value="IF_ROD_2"/>
    <property type="match status" value="1"/>
</dbReference>
<dbReference type="Proteomes" id="UP001501920">
    <property type="component" value="Chromosome 26"/>
</dbReference>
<dbReference type="PANTHER" id="PTHR23239">
    <property type="entry name" value="INTERMEDIATE FILAMENT"/>
    <property type="match status" value="1"/>
</dbReference>
<organism evidence="7 8">
    <name type="scientific">Pygocentrus nattereri</name>
    <name type="common">Red-bellied piranha</name>
    <dbReference type="NCBI Taxonomy" id="42514"/>
    <lineage>
        <taxon>Eukaryota</taxon>
        <taxon>Metazoa</taxon>
        <taxon>Chordata</taxon>
        <taxon>Craniata</taxon>
        <taxon>Vertebrata</taxon>
        <taxon>Euteleostomi</taxon>
        <taxon>Actinopterygii</taxon>
        <taxon>Neopterygii</taxon>
        <taxon>Teleostei</taxon>
        <taxon>Ostariophysi</taxon>
        <taxon>Characiformes</taxon>
        <taxon>Characoidei</taxon>
        <taxon>Pygocentrus</taxon>
    </lineage>
</organism>
<reference evidence="7" key="2">
    <citation type="submission" date="2025-08" db="UniProtKB">
        <authorList>
            <consortium name="Ensembl"/>
        </authorList>
    </citation>
    <scope>IDENTIFICATION</scope>
</reference>
<dbReference type="InterPro" id="IPR039008">
    <property type="entry name" value="IF_rod_dom"/>
</dbReference>
<dbReference type="FunFam" id="1.20.5.1160:FF:000002">
    <property type="entry name" value="Type I keratin 10"/>
    <property type="match status" value="1"/>
</dbReference>
<evidence type="ECO:0000256" key="2">
    <source>
        <dbReference type="ARBA" id="ARBA00022754"/>
    </source>
</evidence>
<dbReference type="GO" id="GO:0045104">
    <property type="term" value="P:intermediate filament cytoskeleton organization"/>
    <property type="evidence" value="ECO:0007669"/>
    <property type="project" value="TreeGrafter"/>
</dbReference>
<dbReference type="SMART" id="SM01391">
    <property type="entry name" value="Filament"/>
    <property type="match status" value="1"/>
</dbReference>
<reference evidence="7" key="3">
    <citation type="submission" date="2025-09" db="UniProtKB">
        <authorList>
            <consortium name="Ensembl"/>
        </authorList>
    </citation>
    <scope>IDENTIFICATION</scope>
</reference>
<dbReference type="PROSITE" id="PS00226">
    <property type="entry name" value="IF_ROD_1"/>
    <property type="match status" value="1"/>
</dbReference>
<keyword evidence="8" id="KW-1185">Reference proteome</keyword>
<keyword evidence="2 4" id="KW-0403">Intermediate filament</keyword>
<evidence type="ECO:0000256" key="4">
    <source>
        <dbReference type="RuleBase" id="RU000685"/>
    </source>
</evidence>
<dbReference type="PANTHER" id="PTHR23239:SF375">
    <property type="entry name" value="KERATIN 18B"/>
    <property type="match status" value="1"/>
</dbReference>
<proteinExistence type="inferred from homology"/>
<dbReference type="Pfam" id="PF00038">
    <property type="entry name" value="Filament"/>
    <property type="match status" value="1"/>
</dbReference>
<keyword evidence="1" id="KW-0416">Keratin</keyword>
<dbReference type="SUPFAM" id="SSF64593">
    <property type="entry name" value="Intermediate filament protein, coiled coil region"/>
    <property type="match status" value="2"/>
</dbReference>
<evidence type="ECO:0000259" key="6">
    <source>
        <dbReference type="PROSITE" id="PS51842"/>
    </source>
</evidence>
<evidence type="ECO:0000256" key="5">
    <source>
        <dbReference type="SAM" id="Coils"/>
    </source>
</evidence>
<feature type="domain" description="IF rod" evidence="6">
    <location>
        <begin position="73"/>
        <end position="384"/>
    </location>
</feature>
<feature type="coiled-coil region" evidence="5">
    <location>
        <begin position="182"/>
        <end position="376"/>
    </location>
</feature>
<dbReference type="Gene3D" id="1.20.5.500">
    <property type="entry name" value="Single helix bin"/>
    <property type="match status" value="1"/>
</dbReference>
<evidence type="ECO:0000313" key="7">
    <source>
        <dbReference type="Ensembl" id="ENSPNAP00000072337.1"/>
    </source>
</evidence>
<dbReference type="Gene3D" id="1.20.5.1160">
    <property type="entry name" value="Vasodilator-stimulated phosphoprotein"/>
    <property type="match status" value="1"/>
</dbReference>
<comment type="similarity">
    <text evidence="4">Belongs to the intermediate filament family.</text>
</comment>
<dbReference type="InterPro" id="IPR002957">
    <property type="entry name" value="Keratin_I"/>
</dbReference>
<reference evidence="7 8" key="1">
    <citation type="submission" date="2020-10" db="EMBL/GenBank/DDBJ databases">
        <title>Pygocentrus nattereri (red-bellied piranha) genome, fPygNat1, primary haplotype.</title>
        <authorList>
            <person name="Myers G."/>
            <person name="Meyer A."/>
            <person name="Karagic N."/>
            <person name="Pippel M."/>
            <person name="Winkler S."/>
            <person name="Tracey A."/>
            <person name="Wood J."/>
            <person name="Formenti G."/>
            <person name="Howe K."/>
            <person name="Fedrigo O."/>
            <person name="Jarvis E.D."/>
        </authorList>
    </citation>
    <scope>NUCLEOTIDE SEQUENCE [LARGE SCALE GENOMIC DNA]</scope>
</reference>